<feature type="domain" description="tRNA nucleotidyltransferase/poly(A) polymerase RNA and SrmB- binding" evidence="11">
    <location>
        <begin position="219"/>
        <end position="262"/>
    </location>
</feature>
<dbReference type="Proteomes" id="UP000004836">
    <property type="component" value="Unassembled WGS sequence"/>
</dbReference>
<dbReference type="InterPro" id="IPR032828">
    <property type="entry name" value="PolyA_RNA-bd"/>
</dbReference>
<evidence type="ECO:0000256" key="2">
    <source>
        <dbReference type="ARBA" id="ARBA00022679"/>
    </source>
</evidence>
<dbReference type="PATRIC" id="fig|1220535.3.peg.1406"/>
<dbReference type="GO" id="GO:0016779">
    <property type="term" value="F:nucleotidyltransferase activity"/>
    <property type="evidence" value="ECO:0007669"/>
    <property type="project" value="UniProtKB-KW"/>
</dbReference>
<dbReference type="InterPro" id="IPR050264">
    <property type="entry name" value="Bact_CCA-adding_enz_type3_sf"/>
</dbReference>
<evidence type="ECO:0000313" key="13">
    <source>
        <dbReference type="Proteomes" id="UP000004836"/>
    </source>
</evidence>
<evidence type="ECO:0000259" key="11">
    <source>
        <dbReference type="Pfam" id="PF12627"/>
    </source>
</evidence>
<evidence type="ECO:0008006" key="14">
    <source>
        <dbReference type="Google" id="ProtNLM"/>
    </source>
</evidence>
<dbReference type="eggNOG" id="COG0617">
    <property type="taxonomic scope" value="Bacteria"/>
</dbReference>
<evidence type="ECO:0000256" key="9">
    <source>
        <dbReference type="SAM" id="MobiDB-lite"/>
    </source>
</evidence>
<dbReference type="GO" id="GO:0008033">
    <property type="term" value="P:tRNA processing"/>
    <property type="evidence" value="ECO:0007669"/>
    <property type="project" value="UniProtKB-KW"/>
</dbReference>
<keyword evidence="5" id="KW-0479">Metal-binding</keyword>
<keyword evidence="6" id="KW-0547">Nucleotide-binding</keyword>
<dbReference type="CDD" id="cd05398">
    <property type="entry name" value="NT_ClassII-CCAase"/>
    <property type="match status" value="1"/>
</dbReference>
<dbReference type="SUPFAM" id="SSF81301">
    <property type="entry name" value="Nucleotidyltransferase"/>
    <property type="match status" value="1"/>
</dbReference>
<dbReference type="InterPro" id="IPR002646">
    <property type="entry name" value="PolA_pol_head_dom"/>
</dbReference>
<evidence type="ECO:0000256" key="7">
    <source>
        <dbReference type="ARBA" id="ARBA00022842"/>
    </source>
</evidence>
<dbReference type="AlphaFoldDB" id="J9DHP5"/>
<dbReference type="Pfam" id="PF12627">
    <property type="entry name" value="PolyA_pol_RNAbd"/>
    <property type="match status" value="1"/>
</dbReference>
<keyword evidence="8" id="KW-0694">RNA-binding</keyword>
<dbReference type="EMBL" id="ALYF01000003">
    <property type="protein sequence ID" value="EJW21618.1"/>
    <property type="molecule type" value="Genomic_DNA"/>
</dbReference>
<sequence length="439" mass="48611">MSTPTPPNLSHDLSPSLSPSLSGASWLKEPDTQKIMQTLGQDAVRVVGGCVRDALRGLDVTDIDMATTHPPEDVRDKLTAAGFKVIPTGIAHGTVTVVASERHYEITTLREDIETDGRHAKVRFGQDWQADAERRDFTVNALYADCDGTVFDPLAACGTSGLADLEEQVVRFIGNPDTRIAEDYLRVLRFFRFSAHLQSDAPDDASLKACARAATQKEGLLALSGERLAQEIFKLLAHPNAPQALELMQQAGLLPFIFPFMPAMDVQNNRLASLIDIQATQFFEADTLLRLAALCPDNKAVVNQLSEKLRLSKKQTQRLTGALDASHQPVCYMSARDMRRMLYVLGREAFIDRCFLIWAMDEKTNNAVQWRALIAMATSWAKPDFPLTGAMMKTAGVPEGPEMGRVSAEVERWWIDSDFTDDMFSIIERLKAVVQATIL</sequence>
<evidence type="ECO:0000259" key="10">
    <source>
        <dbReference type="Pfam" id="PF01743"/>
    </source>
</evidence>
<dbReference type="Gene3D" id="1.10.3090.10">
    <property type="entry name" value="cca-adding enzyme, domain 2"/>
    <property type="match status" value="1"/>
</dbReference>
<evidence type="ECO:0000313" key="12">
    <source>
        <dbReference type="EMBL" id="EJW21618.1"/>
    </source>
</evidence>
<dbReference type="GO" id="GO:0000049">
    <property type="term" value="F:tRNA binding"/>
    <property type="evidence" value="ECO:0007669"/>
    <property type="project" value="TreeGrafter"/>
</dbReference>
<gene>
    <name evidence="12" type="ORF">IMCC14465_14140</name>
</gene>
<keyword evidence="2 8" id="KW-0808">Transferase</keyword>
<comment type="caution">
    <text evidence="12">The sequence shown here is derived from an EMBL/GenBank/DDBJ whole genome shotgun (WGS) entry which is preliminary data.</text>
</comment>
<protein>
    <recommendedName>
        <fullName evidence="14">CCA tRNA nucleotidyltransferase</fullName>
    </recommendedName>
</protein>
<comment type="cofactor">
    <cofactor evidence="1">
        <name>Mg(2+)</name>
        <dbReference type="ChEBI" id="CHEBI:18420"/>
    </cofactor>
</comment>
<dbReference type="PANTHER" id="PTHR46173">
    <property type="entry name" value="CCA TRNA NUCLEOTIDYLTRANSFERASE 1, MITOCHONDRIAL"/>
    <property type="match status" value="1"/>
</dbReference>
<keyword evidence="13" id="KW-1185">Reference proteome</keyword>
<dbReference type="GO" id="GO:0000166">
    <property type="term" value="F:nucleotide binding"/>
    <property type="evidence" value="ECO:0007669"/>
    <property type="project" value="UniProtKB-KW"/>
</dbReference>
<keyword evidence="3" id="KW-0819">tRNA processing</keyword>
<dbReference type="STRING" id="1220535.IMCC14465_14140"/>
<comment type="similarity">
    <text evidence="8">Belongs to the tRNA nucleotidyltransferase/poly(A) polymerase family.</text>
</comment>
<accession>J9DHP5</accession>
<evidence type="ECO:0000256" key="8">
    <source>
        <dbReference type="RuleBase" id="RU003953"/>
    </source>
</evidence>
<dbReference type="GO" id="GO:0046872">
    <property type="term" value="F:metal ion binding"/>
    <property type="evidence" value="ECO:0007669"/>
    <property type="project" value="UniProtKB-KW"/>
</dbReference>
<evidence type="ECO:0000256" key="3">
    <source>
        <dbReference type="ARBA" id="ARBA00022694"/>
    </source>
</evidence>
<name>J9DHP5_9PROT</name>
<dbReference type="SUPFAM" id="SSF81891">
    <property type="entry name" value="Poly A polymerase C-terminal region-like"/>
    <property type="match status" value="1"/>
</dbReference>
<evidence type="ECO:0000256" key="4">
    <source>
        <dbReference type="ARBA" id="ARBA00022695"/>
    </source>
</evidence>
<reference evidence="12 13" key="1">
    <citation type="journal article" date="2012" name="J. Bacteriol.">
        <title>Genome Sequence of Strain IMCC14465, Isolated from the East Sea, Belonging to the PS1 Clade of Alphaproteobacteria.</title>
        <authorList>
            <person name="Yang S.J."/>
            <person name="Kang I."/>
            <person name="Cho J.C."/>
        </authorList>
    </citation>
    <scope>NUCLEOTIDE SEQUENCE [LARGE SCALE GENOMIC DNA]</scope>
    <source>
        <strain evidence="12 13">IMCC14465</strain>
    </source>
</reference>
<dbReference type="Pfam" id="PF01743">
    <property type="entry name" value="PolyA_pol"/>
    <property type="match status" value="1"/>
</dbReference>
<organism evidence="12 13">
    <name type="scientific">alpha proteobacterium IMCC14465</name>
    <dbReference type="NCBI Taxonomy" id="1220535"/>
    <lineage>
        <taxon>Bacteria</taxon>
        <taxon>Pseudomonadati</taxon>
        <taxon>Pseudomonadota</taxon>
        <taxon>Alphaproteobacteria</taxon>
        <taxon>PS1 clade</taxon>
    </lineage>
</organism>
<evidence type="ECO:0000256" key="1">
    <source>
        <dbReference type="ARBA" id="ARBA00001946"/>
    </source>
</evidence>
<dbReference type="InterPro" id="IPR043519">
    <property type="entry name" value="NT_sf"/>
</dbReference>
<evidence type="ECO:0000256" key="6">
    <source>
        <dbReference type="ARBA" id="ARBA00022741"/>
    </source>
</evidence>
<feature type="region of interest" description="Disordered" evidence="9">
    <location>
        <begin position="1"/>
        <end position="24"/>
    </location>
</feature>
<dbReference type="Gene3D" id="3.30.460.10">
    <property type="entry name" value="Beta Polymerase, domain 2"/>
    <property type="match status" value="1"/>
</dbReference>
<keyword evidence="7" id="KW-0460">Magnesium</keyword>
<feature type="compositionally biased region" description="Low complexity" evidence="9">
    <location>
        <begin position="8"/>
        <end position="22"/>
    </location>
</feature>
<dbReference type="PANTHER" id="PTHR46173:SF1">
    <property type="entry name" value="CCA TRNA NUCLEOTIDYLTRANSFERASE 1, MITOCHONDRIAL"/>
    <property type="match status" value="1"/>
</dbReference>
<feature type="domain" description="Poly A polymerase head" evidence="10">
    <location>
        <begin position="45"/>
        <end position="171"/>
    </location>
</feature>
<dbReference type="OrthoDB" id="9805698at2"/>
<keyword evidence="4" id="KW-0548">Nucleotidyltransferase</keyword>
<evidence type="ECO:0000256" key="5">
    <source>
        <dbReference type="ARBA" id="ARBA00022723"/>
    </source>
</evidence>
<proteinExistence type="inferred from homology"/>